<name>A0ABS0GFN3_9VIBR</name>
<gene>
    <name evidence="2" type="ORF">I1A42_11525</name>
</gene>
<dbReference type="CDD" id="cd00761">
    <property type="entry name" value="Glyco_tranf_GTA_type"/>
    <property type="match status" value="1"/>
</dbReference>
<dbReference type="SUPFAM" id="SSF53448">
    <property type="entry name" value="Nucleotide-diphospho-sugar transferases"/>
    <property type="match status" value="1"/>
</dbReference>
<feature type="domain" description="Glycosyltransferase 2-like" evidence="1">
    <location>
        <begin position="4"/>
        <end position="131"/>
    </location>
</feature>
<proteinExistence type="predicted"/>
<dbReference type="Pfam" id="PF00535">
    <property type="entry name" value="Glycos_transf_2"/>
    <property type="match status" value="1"/>
</dbReference>
<dbReference type="InterPro" id="IPR029044">
    <property type="entry name" value="Nucleotide-diphossugar_trans"/>
</dbReference>
<dbReference type="RefSeq" id="WP_196123551.1">
    <property type="nucleotide sequence ID" value="NZ_JADPMR010000001.1"/>
</dbReference>
<dbReference type="Proteomes" id="UP000597206">
    <property type="component" value="Unassembled WGS sequence"/>
</dbReference>
<evidence type="ECO:0000313" key="2">
    <source>
        <dbReference type="EMBL" id="MBF9001175.1"/>
    </source>
</evidence>
<keyword evidence="3" id="KW-1185">Reference proteome</keyword>
<reference evidence="2 3" key="1">
    <citation type="submission" date="2020-11" db="EMBL/GenBank/DDBJ databases">
        <title>Vibrio nitrifigilis sp. nov., a marine nitrogen-fixing bacterium isolated from the lagoon sediment of an islet inside an atoll.</title>
        <authorList>
            <person name="Wang L.-T."/>
            <person name="Shieh W.Y."/>
        </authorList>
    </citation>
    <scope>NUCLEOTIDE SEQUENCE [LARGE SCALE GENOMIC DNA]</scope>
    <source>
        <strain evidence="2 3">NFV-1</strain>
    </source>
</reference>
<evidence type="ECO:0000313" key="3">
    <source>
        <dbReference type="Proteomes" id="UP000597206"/>
    </source>
</evidence>
<comment type="caution">
    <text evidence="2">The sequence shown here is derived from an EMBL/GenBank/DDBJ whole genome shotgun (WGS) entry which is preliminary data.</text>
</comment>
<evidence type="ECO:0000259" key="1">
    <source>
        <dbReference type="Pfam" id="PF00535"/>
    </source>
</evidence>
<protein>
    <submittedName>
        <fullName evidence="2">Glycosyltransferase family 2 protein</fullName>
    </submittedName>
</protein>
<dbReference type="InterPro" id="IPR001173">
    <property type="entry name" value="Glyco_trans_2-like"/>
</dbReference>
<dbReference type="Gene3D" id="3.90.550.10">
    <property type="entry name" value="Spore Coat Polysaccharide Biosynthesis Protein SpsA, Chain A"/>
    <property type="match status" value="1"/>
</dbReference>
<dbReference type="PANTHER" id="PTHR22916">
    <property type="entry name" value="GLYCOSYLTRANSFERASE"/>
    <property type="match status" value="1"/>
</dbReference>
<organism evidence="2 3">
    <name type="scientific">Vibrio nitrifigilis</name>
    <dbReference type="NCBI Taxonomy" id="2789781"/>
    <lineage>
        <taxon>Bacteria</taxon>
        <taxon>Pseudomonadati</taxon>
        <taxon>Pseudomonadota</taxon>
        <taxon>Gammaproteobacteria</taxon>
        <taxon>Vibrionales</taxon>
        <taxon>Vibrionaceae</taxon>
        <taxon>Vibrio</taxon>
    </lineage>
</organism>
<sequence length="311" mass="36754">MLLSVIVAAYNAEKYIQECMESILTQIDTNVEVIVINDGSKDSTLDVLEQMNREYSFVLLNQENRGVAYTRNRGLKVARGDYITFLDSDDVWEDNSYALIKQAAKNNSDCLVFNYKEWTQNDLKIKIATLPNNLSIEQSKITLAEQSLWYLWRMVFKREIYQGSFFEEGRRFEDQLILPKLINRCQTVLISNDSLVKYRFNTDSITNSLNSDDVIDSFYCLDKYVEEYRHKTNNLYYSKVISNIYISHISKCARVYHQDKKIALKFFRDGNKIFRFKVAYYAGNKKALAYYMFRYLLFYRLVESVKKEVNF</sequence>
<dbReference type="PANTHER" id="PTHR22916:SF3">
    <property type="entry name" value="UDP-GLCNAC:BETAGAL BETA-1,3-N-ACETYLGLUCOSAMINYLTRANSFERASE-LIKE PROTEIN 1"/>
    <property type="match status" value="1"/>
</dbReference>
<accession>A0ABS0GFN3</accession>
<dbReference type="EMBL" id="JADPMR010000001">
    <property type="protein sequence ID" value="MBF9001175.1"/>
    <property type="molecule type" value="Genomic_DNA"/>
</dbReference>